<evidence type="ECO:0000259" key="6">
    <source>
        <dbReference type="PROSITE" id="PS50860"/>
    </source>
</evidence>
<dbReference type="AlphaFoldDB" id="A0A7C3WUM5"/>
<comment type="subcellular location">
    <subcellularLocation>
        <location evidence="2">Cytoplasm</location>
    </subcellularLocation>
</comment>
<comment type="caution">
    <text evidence="7">The sequence shown here is derived from an EMBL/GenBank/DDBJ whole genome shotgun (WGS) entry which is preliminary data.</text>
</comment>
<name>A0A7C3WUM5_THEPE</name>
<dbReference type="PANTHER" id="PTHR43462:SF1">
    <property type="entry name" value="ALANYL-TRNA EDITING PROTEIN AARSD1"/>
    <property type="match status" value="1"/>
</dbReference>
<dbReference type="GO" id="GO:0003676">
    <property type="term" value="F:nucleic acid binding"/>
    <property type="evidence" value="ECO:0007669"/>
    <property type="project" value="InterPro"/>
</dbReference>
<dbReference type="InterPro" id="IPR051335">
    <property type="entry name" value="Alanyl-tRNA_Editing_Enzymes"/>
</dbReference>
<dbReference type="GO" id="GO:0046872">
    <property type="term" value="F:metal ion binding"/>
    <property type="evidence" value="ECO:0007669"/>
    <property type="project" value="UniProtKB-KW"/>
</dbReference>
<dbReference type="GO" id="GO:0002161">
    <property type="term" value="F:aminoacyl-tRNA deacylase activity"/>
    <property type="evidence" value="ECO:0007669"/>
    <property type="project" value="UniProtKB-ARBA"/>
</dbReference>
<evidence type="ECO:0000256" key="2">
    <source>
        <dbReference type="ARBA" id="ARBA00004496"/>
    </source>
</evidence>
<reference evidence="7" key="1">
    <citation type="journal article" date="2020" name="mSystems">
        <title>Genome- and Community-Level Interaction Insights into Carbon Utilization and Element Cycling Functions of Hydrothermarchaeota in Hydrothermal Sediment.</title>
        <authorList>
            <person name="Zhou Z."/>
            <person name="Liu Y."/>
            <person name="Xu W."/>
            <person name="Pan J."/>
            <person name="Luo Z.H."/>
            <person name="Li M."/>
        </authorList>
    </citation>
    <scope>NUCLEOTIDE SEQUENCE [LARGE SCALE GENOMIC DNA]</scope>
    <source>
        <strain evidence="7">SpSt-8</strain>
    </source>
</reference>
<dbReference type="PROSITE" id="PS50860">
    <property type="entry name" value="AA_TRNA_LIGASE_II_ALA"/>
    <property type="match status" value="1"/>
</dbReference>
<feature type="domain" description="Alanyl-transfer RNA synthetases family profile" evidence="6">
    <location>
        <begin position="1"/>
        <end position="227"/>
    </location>
</feature>
<evidence type="ECO:0000256" key="4">
    <source>
        <dbReference type="ARBA" id="ARBA00022723"/>
    </source>
</evidence>
<dbReference type="InterPro" id="IPR009000">
    <property type="entry name" value="Transl_B-barrel_sf"/>
</dbReference>
<accession>A0A7C3WUM5</accession>
<keyword evidence="4" id="KW-0479">Metal-binding</keyword>
<dbReference type="EMBL" id="DTIB01000114">
    <property type="protein sequence ID" value="HGB25705.1"/>
    <property type="molecule type" value="Genomic_DNA"/>
</dbReference>
<dbReference type="GO" id="GO:0005524">
    <property type="term" value="F:ATP binding"/>
    <property type="evidence" value="ECO:0007669"/>
    <property type="project" value="InterPro"/>
</dbReference>
<organism evidence="7">
    <name type="scientific">Thermofilum pendens</name>
    <dbReference type="NCBI Taxonomy" id="2269"/>
    <lineage>
        <taxon>Archaea</taxon>
        <taxon>Thermoproteota</taxon>
        <taxon>Thermoprotei</taxon>
        <taxon>Thermofilales</taxon>
        <taxon>Thermofilaceae</taxon>
        <taxon>Thermofilum</taxon>
    </lineage>
</organism>
<dbReference type="InterPro" id="IPR018165">
    <property type="entry name" value="Ala-tRNA-synth_IIc_core"/>
</dbReference>
<gene>
    <name evidence="7" type="ORF">ENV88_06765</name>
</gene>
<protein>
    <submittedName>
        <fullName evidence="7">Alanyl-tRNA editing protein</fullName>
    </submittedName>
</protein>
<comment type="cofactor">
    <cofactor evidence="1">
        <name>Zn(2+)</name>
        <dbReference type="ChEBI" id="CHEBI:29105"/>
    </cofactor>
</comment>
<dbReference type="InterPro" id="IPR012947">
    <property type="entry name" value="tRNA_SAD"/>
</dbReference>
<proteinExistence type="predicted"/>
<evidence type="ECO:0000313" key="7">
    <source>
        <dbReference type="EMBL" id="HGB25705.1"/>
    </source>
</evidence>
<keyword evidence="3" id="KW-0963">Cytoplasm</keyword>
<dbReference type="SUPFAM" id="SSF50447">
    <property type="entry name" value="Translation proteins"/>
    <property type="match status" value="1"/>
</dbReference>
<dbReference type="SMART" id="SM00863">
    <property type="entry name" value="tRNA_SAD"/>
    <property type="match status" value="1"/>
</dbReference>
<dbReference type="Gene3D" id="2.40.30.130">
    <property type="match status" value="1"/>
</dbReference>
<dbReference type="Gene3D" id="3.30.980.10">
    <property type="entry name" value="Threonyl-trna Synthetase, Chain A, domain 2"/>
    <property type="match status" value="1"/>
</dbReference>
<dbReference type="InterPro" id="IPR018163">
    <property type="entry name" value="Thr/Ala-tRNA-synth_IIc_edit"/>
</dbReference>
<evidence type="ECO:0000256" key="1">
    <source>
        <dbReference type="ARBA" id="ARBA00001947"/>
    </source>
</evidence>
<dbReference type="Pfam" id="PF07973">
    <property type="entry name" value="tRNA_SAD"/>
    <property type="match status" value="1"/>
</dbReference>
<evidence type="ECO:0000256" key="3">
    <source>
        <dbReference type="ARBA" id="ARBA00022490"/>
    </source>
</evidence>
<dbReference type="Pfam" id="PF01411">
    <property type="entry name" value="tRNA-synt_2c"/>
    <property type="match status" value="1"/>
</dbReference>
<dbReference type="PANTHER" id="PTHR43462">
    <property type="entry name" value="ALANYL-TRNA EDITING PROTEIN"/>
    <property type="match status" value="1"/>
</dbReference>
<dbReference type="GO" id="GO:0006419">
    <property type="term" value="P:alanyl-tRNA aminoacylation"/>
    <property type="evidence" value="ECO:0007669"/>
    <property type="project" value="InterPro"/>
</dbReference>
<dbReference type="GO" id="GO:0004813">
    <property type="term" value="F:alanine-tRNA ligase activity"/>
    <property type="evidence" value="ECO:0007669"/>
    <property type="project" value="InterPro"/>
</dbReference>
<evidence type="ECO:0000256" key="5">
    <source>
        <dbReference type="ARBA" id="ARBA00022833"/>
    </source>
</evidence>
<dbReference type="InterPro" id="IPR018164">
    <property type="entry name" value="Ala-tRNA-synth_IIc_N"/>
</dbReference>
<keyword evidence="5" id="KW-0862">Zinc</keyword>
<dbReference type="GO" id="GO:0005737">
    <property type="term" value="C:cytoplasm"/>
    <property type="evidence" value="ECO:0007669"/>
    <property type="project" value="UniProtKB-SubCell"/>
</dbReference>
<dbReference type="SUPFAM" id="SSF55186">
    <property type="entry name" value="ThrRS/AlaRS common domain"/>
    <property type="match status" value="1"/>
</dbReference>
<sequence length="239" mass="26917">MRTEPLYMKDSYLRRCEAKVLEVERGKGRRAYVVLDRTVFHPLSGGQPSDEGFIAGAGGRMEVRKALLLGGELKHWGVFAEGEIGEGDEVVCEIDWERRYTVMRLHTAGHILDYAVAKLFGRLVDTVEAFHGPPEAYLEYDVESPPDPAALEELAREVVEADLPVVVRFVKAEELPRYLYNAPNLQRLPTAEVYRVVEIPGVNAMPCTGTHVRRTGEVGGVKVLRVEKRLGYRVYYTVE</sequence>